<reference evidence="3" key="1">
    <citation type="submission" date="2025-08" db="UniProtKB">
        <authorList>
            <consortium name="RefSeq"/>
        </authorList>
    </citation>
    <scope>IDENTIFICATION</scope>
    <source>
        <tissue evidence="3">Blood</tissue>
    </source>
</reference>
<evidence type="ECO:0000313" key="2">
    <source>
        <dbReference type="Proteomes" id="UP001652663"/>
    </source>
</evidence>
<organism evidence="2 3">
    <name type="scientific">Bos indicus</name>
    <name type="common">Zebu</name>
    <dbReference type="NCBI Taxonomy" id="9915"/>
    <lineage>
        <taxon>Eukaryota</taxon>
        <taxon>Metazoa</taxon>
        <taxon>Chordata</taxon>
        <taxon>Craniata</taxon>
        <taxon>Vertebrata</taxon>
        <taxon>Euteleostomi</taxon>
        <taxon>Mammalia</taxon>
        <taxon>Eutheria</taxon>
        <taxon>Laurasiatheria</taxon>
        <taxon>Artiodactyla</taxon>
        <taxon>Ruminantia</taxon>
        <taxon>Pecora</taxon>
        <taxon>Bovidae</taxon>
        <taxon>Bovinae</taxon>
        <taxon>Bos</taxon>
    </lineage>
</organism>
<sequence length="250" mass="26573">MSPFAVGKGLFATINSFEPHNSLSGPRAGLYLLGEQRLSSGLQMRTSEVSDTVKGEAAPRPSPSSFSDLALRPQASPSKFLTLLSQQLLSLRASPGLLSSLCLFPSAAPPPVKPIYIRCLPSSPSVSPPTHRFVVSSGPLNSTSSKEPRRPRIVNAWTEEVEELPWNSTSSAGSPGVSRLPRAATLLPGLGRSHHLESSVVQDLEPATPAPSSPTIGKLGWKWPSWGALRWAKEKTQAVAPASEAVSELQ</sequence>
<proteinExistence type="predicted"/>
<accession>A0A6P5DNS2</accession>
<evidence type="ECO:0000256" key="1">
    <source>
        <dbReference type="SAM" id="MobiDB-lite"/>
    </source>
</evidence>
<dbReference type="RefSeq" id="XP_019838850.2">
    <property type="nucleotide sequence ID" value="XM_019983291.2"/>
</dbReference>
<protein>
    <submittedName>
        <fullName evidence="3">Uncharacterized protein isoform X1</fullName>
    </submittedName>
</protein>
<keyword evidence="2" id="KW-1185">Reference proteome</keyword>
<gene>
    <name evidence="3" type="primary">LOC109575307</name>
</gene>
<dbReference type="Proteomes" id="UP001652663">
    <property type="component" value="Chromosome 21"/>
</dbReference>
<feature type="region of interest" description="Disordered" evidence="1">
    <location>
        <begin position="197"/>
        <end position="218"/>
    </location>
</feature>
<evidence type="ECO:0000313" key="3">
    <source>
        <dbReference type="RefSeq" id="XP_019838850.2"/>
    </source>
</evidence>
<dbReference type="GeneID" id="109575307"/>
<name>A0A6P5DNS2_BOSIN</name>